<dbReference type="PANTHER" id="PTHR46433:SF1">
    <property type="entry name" value="ANKYRIN REPEAT-CONTAINING PROTEIN"/>
    <property type="match status" value="1"/>
</dbReference>
<dbReference type="Gene3D" id="3.80.10.10">
    <property type="entry name" value="Ribonuclease Inhibitor"/>
    <property type="match status" value="1"/>
</dbReference>
<dbReference type="dictyBase" id="DDB_G0286153"/>
<dbReference type="SMR" id="Q54M68"/>
<sequence>MEDLKKELDKLSGLGNQVENDEIFVDNVSNSKILTYSWEEFYSKCKQFENGEELLLLLLTWVEIIIKFQSIISKDNNNINQLKLHNSWFEKKRFILNKLSILSTSGNTLIQFCKILNITSNDLNNTKNEDENQDENEISISHLIIELSKMNNEIKIDQIKQLFKFGLNVNQIYKFKTPLDCAAEQKNIELFKELIELGCGEFSSHCIINKLFYKQLSYEQKVELKPYMMKLFNRNPKLSFRICFDQLFPSEKNVNEISYKFETSTMGQRYISDEIFQKIFQFGIDFKNQPSNYSRRPVASVEDEVLGLKLYVEFEPVAPSMTKASTRFSQHLLQIDNLPDTEFSIITLNNGTTYPLLIMQNVYNAESLLKLLQSKTQNDLQKIENIDPLSISKLITSTILINPSGGSLSDYLISPILKNDQQQQKYNIIPINTDQPFVESSNVSIGLFFLNQMNDQVHPHLIKLIKSIDIHQFLTEWRLTLKQLHEFSVDLIYNKNIEKLNNGIDGGSGGGGNGGDNGDLTKLRYAGIIPGTILTMYSKLITLKNELLKERKKPITHWKLLSILEPKVAARYSQFIIEQQISTNSSIIQSYQNFNQKSIFSIFTETFKFNNQQQQQPLEIDVNREIENEELIFLKFINTKHIINEDILKISKLTPATIQKIIKTLDFSNYDNKIINCLFKNILQQNGSIKELFIKNCKSLTFETLKSFSIFQELYIGSIRKLSIIGCSKIYEISEKGVFNSLFGTTKQLTMNSLVKLEVDRCSSLTTLKLNTPNLLTLSAIDCSQLRVFDVFAPKLKKLRIQANKVGLETFNVISTFSNLEYLDISRIVSPSTNDSIISLDLDLWKNIEILISKDVLSIDKVIISKLEKLKTLDFTGCSSLREFEIKNETIIINNCPNLKTLSLKGTLINNDQKYHLLQTIS</sequence>
<dbReference type="InParanoid" id="Q54M68"/>
<dbReference type="KEGG" id="ddi:DDB_G0286153"/>
<dbReference type="AlphaFoldDB" id="Q54M68"/>
<comment type="caution">
    <text evidence="1">The sequence shown here is derived from an EMBL/GenBank/DDBJ whole genome shotgun (WGS) entry which is preliminary data.</text>
</comment>
<evidence type="ECO:0000313" key="2">
    <source>
        <dbReference type="Proteomes" id="UP000002195"/>
    </source>
</evidence>
<dbReference type="PaxDb" id="44689-DDB0186839"/>
<dbReference type="SUPFAM" id="SSF52047">
    <property type="entry name" value="RNI-like"/>
    <property type="match status" value="1"/>
</dbReference>
<accession>Q54M68</accession>
<name>Q54M68_DICDI</name>
<dbReference type="Proteomes" id="UP000002195">
    <property type="component" value="Unassembled WGS sequence"/>
</dbReference>
<dbReference type="HOGENOM" id="CLU_316528_0_0_1"/>
<dbReference type="InterPro" id="IPR032675">
    <property type="entry name" value="LRR_dom_sf"/>
</dbReference>
<evidence type="ECO:0000313" key="1">
    <source>
        <dbReference type="EMBL" id="EAL64369.1"/>
    </source>
</evidence>
<reference evidence="1 2" key="1">
    <citation type="journal article" date="2005" name="Nature">
        <title>The genome of the social amoeba Dictyostelium discoideum.</title>
        <authorList>
            <consortium name="The Dictyostelium discoideum Sequencing Consortium"/>
            <person name="Eichinger L."/>
            <person name="Pachebat J.A."/>
            <person name="Glockner G."/>
            <person name="Rajandream M.A."/>
            <person name="Sucgang R."/>
            <person name="Berriman M."/>
            <person name="Song J."/>
            <person name="Olsen R."/>
            <person name="Szafranski K."/>
            <person name="Xu Q."/>
            <person name="Tunggal B."/>
            <person name="Kummerfeld S."/>
            <person name="Madera M."/>
            <person name="Konfortov B.A."/>
            <person name="Rivero F."/>
            <person name="Bankier A.T."/>
            <person name="Lehmann R."/>
            <person name="Hamlin N."/>
            <person name="Davies R."/>
            <person name="Gaudet P."/>
            <person name="Fey P."/>
            <person name="Pilcher K."/>
            <person name="Chen G."/>
            <person name="Saunders D."/>
            <person name="Sodergren E."/>
            <person name="Davis P."/>
            <person name="Kerhornou A."/>
            <person name="Nie X."/>
            <person name="Hall N."/>
            <person name="Anjard C."/>
            <person name="Hemphill L."/>
            <person name="Bason N."/>
            <person name="Farbrother P."/>
            <person name="Desany B."/>
            <person name="Just E."/>
            <person name="Morio T."/>
            <person name="Rost R."/>
            <person name="Churcher C."/>
            <person name="Cooper J."/>
            <person name="Haydock S."/>
            <person name="van Driessche N."/>
            <person name="Cronin A."/>
            <person name="Goodhead I."/>
            <person name="Muzny D."/>
            <person name="Mourier T."/>
            <person name="Pain A."/>
            <person name="Lu M."/>
            <person name="Harper D."/>
            <person name="Lindsay R."/>
            <person name="Hauser H."/>
            <person name="James K."/>
            <person name="Quiles M."/>
            <person name="Madan Babu M."/>
            <person name="Saito T."/>
            <person name="Buchrieser C."/>
            <person name="Wardroper A."/>
            <person name="Felder M."/>
            <person name="Thangavelu M."/>
            <person name="Johnson D."/>
            <person name="Knights A."/>
            <person name="Loulseged H."/>
            <person name="Mungall K."/>
            <person name="Oliver K."/>
            <person name="Price C."/>
            <person name="Quail M.A."/>
            <person name="Urushihara H."/>
            <person name="Hernandez J."/>
            <person name="Rabbinowitsch E."/>
            <person name="Steffen D."/>
            <person name="Sanders M."/>
            <person name="Ma J."/>
            <person name="Kohara Y."/>
            <person name="Sharp S."/>
            <person name="Simmonds M."/>
            <person name="Spiegler S."/>
            <person name="Tivey A."/>
            <person name="Sugano S."/>
            <person name="White B."/>
            <person name="Walker D."/>
            <person name="Woodward J."/>
            <person name="Winckler T."/>
            <person name="Tanaka Y."/>
            <person name="Shaulsky G."/>
            <person name="Schleicher M."/>
            <person name="Weinstock G."/>
            <person name="Rosenthal A."/>
            <person name="Cox E.C."/>
            <person name="Chisholm R.L."/>
            <person name="Gibbs R."/>
            <person name="Loomis W.F."/>
            <person name="Platzer M."/>
            <person name="Kay R.R."/>
            <person name="Williams J."/>
            <person name="Dear P.H."/>
            <person name="Noegel A.A."/>
            <person name="Barrell B."/>
            <person name="Kuspa A."/>
        </authorList>
    </citation>
    <scope>NUCLEOTIDE SEQUENCE [LARGE SCALE GENOMIC DNA]</scope>
    <source>
        <strain evidence="1 2">AX4</strain>
    </source>
</reference>
<dbReference type="VEuPathDB" id="AmoebaDB:DDB_G0286153"/>
<keyword evidence="2" id="KW-1185">Reference proteome</keyword>
<dbReference type="RefSeq" id="XP_637880.1">
    <property type="nucleotide sequence ID" value="XM_632788.1"/>
</dbReference>
<organism evidence="1 2">
    <name type="scientific">Dictyostelium discoideum</name>
    <name type="common">Social amoeba</name>
    <dbReference type="NCBI Taxonomy" id="44689"/>
    <lineage>
        <taxon>Eukaryota</taxon>
        <taxon>Amoebozoa</taxon>
        <taxon>Evosea</taxon>
        <taxon>Eumycetozoa</taxon>
        <taxon>Dictyostelia</taxon>
        <taxon>Dictyosteliales</taxon>
        <taxon>Dictyosteliaceae</taxon>
        <taxon>Dictyostelium</taxon>
    </lineage>
</organism>
<dbReference type="PANTHER" id="PTHR46433">
    <property type="entry name" value="ANK_REP_REGION DOMAIN-CONTAINING PROTEIN-RELATED"/>
    <property type="match status" value="1"/>
</dbReference>
<dbReference type="GeneID" id="8625477"/>
<dbReference type="PhylomeDB" id="Q54M68"/>
<dbReference type="eggNOG" id="ENOG502SY54">
    <property type="taxonomic scope" value="Eukaryota"/>
</dbReference>
<protein>
    <submittedName>
        <fullName evidence="1">Uncharacterized protein</fullName>
    </submittedName>
</protein>
<proteinExistence type="predicted"/>
<dbReference type="EMBL" id="AAFI02000085">
    <property type="protein sequence ID" value="EAL64369.1"/>
    <property type="molecule type" value="Genomic_DNA"/>
</dbReference>
<gene>
    <name evidence="1" type="ORF">DDB_G0286153</name>
</gene>